<dbReference type="RefSeq" id="WP_130347944.1">
    <property type="nucleotide sequence ID" value="NZ_SGWQ01000012.1"/>
</dbReference>
<dbReference type="GO" id="GO:0016702">
    <property type="term" value="F:oxidoreductase activity, acting on single donors with incorporation of molecular oxygen, incorporation of two atoms of oxygen"/>
    <property type="evidence" value="ECO:0007669"/>
    <property type="project" value="InterPro"/>
</dbReference>
<evidence type="ECO:0000313" key="3">
    <source>
        <dbReference type="Proteomes" id="UP000294257"/>
    </source>
</evidence>
<sequence length="256" mass="28108">MHDDDVPVGRLLDRRQAMALFGIAGATLATTAGVLSRPAAAATKPMGIHHLNCVVRPEQMEGPYFVDEKLNRSDIRSDPSDGTMRPGTLFTLNLDIQEIVDGDCRPIKGAVVDTWQCDALGVYSDVADQGTVGKKYLRGYQVTDENGKVQFVTILPGWYQGRAVHHHIKVRTTGTDGKPYEFTSQLYFHEEFKAGYFTKEPYASRGMPDTTNSADWIFTGSHGDQLLLDPTSAQDGYAADFSIGLDLSDTEVGKED</sequence>
<dbReference type="InterPro" id="IPR000627">
    <property type="entry name" value="Intradiol_dOase_C"/>
</dbReference>
<feature type="domain" description="Intradiol ring-cleavage dioxygenases" evidence="1">
    <location>
        <begin position="61"/>
        <end position="163"/>
    </location>
</feature>
<organism evidence="2 3">
    <name type="scientific">Herbihabitans rhizosphaerae</name>
    <dbReference type="NCBI Taxonomy" id="1872711"/>
    <lineage>
        <taxon>Bacteria</taxon>
        <taxon>Bacillati</taxon>
        <taxon>Actinomycetota</taxon>
        <taxon>Actinomycetes</taxon>
        <taxon>Pseudonocardiales</taxon>
        <taxon>Pseudonocardiaceae</taxon>
        <taxon>Herbihabitans</taxon>
    </lineage>
</organism>
<dbReference type="PANTHER" id="PTHR34315">
    <property type="match status" value="1"/>
</dbReference>
<dbReference type="AlphaFoldDB" id="A0A4Q7KEJ1"/>
<comment type="caution">
    <text evidence="2">The sequence shown here is derived from an EMBL/GenBank/DDBJ whole genome shotgun (WGS) entry which is preliminary data.</text>
</comment>
<dbReference type="EMBL" id="SGWQ01000012">
    <property type="protein sequence ID" value="RZS32501.1"/>
    <property type="molecule type" value="Genomic_DNA"/>
</dbReference>
<dbReference type="InterPro" id="IPR006311">
    <property type="entry name" value="TAT_signal"/>
</dbReference>
<protein>
    <submittedName>
        <fullName evidence="2">Protocatechuate 3,4-dioxygenase beta subunit</fullName>
    </submittedName>
</protein>
<proteinExistence type="predicted"/>
<dbReference type="SUPFAM" id="SSF49482">
    <property type="entry name" value="Aromatic compound dioxygenase"/>
    <property type="match status" value="1"/>
</dbReference>
<dbReference type="Gene3D" id="2.60.130.10">
    <property type="entry name" value="Aromatic compound dioxygenase"/>
    <property type="match status" value="1"/>
</dbReference>
<dbReference type="PANTHER" id="PTHR34315:SF1">
    <property type="entry name" value="INTRADIOL RING-CLEAVAGE DIOXYGENASES DOMAIN-CONTAINING PROTEIN-RELATED"/>
    <property type="match status" value="1"/>
</dbReference>
<dbReference type="OrthoDB" id="9800887at2"/>
<keyword evidence="2" id="KW-0223">Dioxygenase</keyword>
<evidence type="ECO:0000313" key="2">
    <source>
        <dbReference type="EMBL" id="RZS32501.1"/>
    </source>
</evidence>
<name>A0A4Q7KEJ1_9PSEU</name>
<reference evidence="2 3" key="1">
    <citation type="submission" date="2019-02" db="EMBL/GenBank/DDBJ databases">
        <title>Genomic Encyclopedia of Type Strains, Phase IV (KMG-IV): sequencing the most valuable type-strain genomes for metagenomic binning, comparative biology and taxonomic classification.</title>
        <authorList>
            <person name="Goeker M."/>
        </authorList>
    </citation>
    <scope>NUCLEOTIDE SEQUENCE [LARGE SCALE GENOMIC DNA]</scope>
    <source>
        <strain evidence="2 3">DSM 101727</strain>
    </source>
</reference>
<dbReference type="Proteomes" id="UP000294257">
    <property type="component" value="Unassembled WGS sequence"/>
</dbReference>
<dbReference type="PROSITE" id="PS51318">
    <property type="entry name" value="TAT"/>
    <property type="match status" value="1"/>
</dbReference>
<dbReference type="GO" id="GO:0008199">
    <property type="term" value="F:ferric iron binding"/>
    <property type="evidence" value="ECO:0007669"/>
    <property type="project" value="InterPro"/>
</dbReference>
<keyword evidence="3" id="KW-1185">Reference proteome</keyword>
<evidence type="ECO:0000259" key="1">
    <source>
        <dbReference type="Pfam" id="PF00775"/>
    </source>
</evidence>
<dbReference type="InterPro" id="IPR015889">
    <property type="entry name" value="Intradiol_dOase_core"/>
</dbReference>
<accession>A0A4Q7KEJ1</accession>
<gene>
    <name evidence="2" type="ORF">EV193_112135</name>
</gene>
<keyword evidence="2" id="KW-0560">Oxidoreductase</keyword>
<dbReference type="Pfam" id="PF00775">
    <property type="entry name" value="Dioxygenase_C"/>
    <property type="match status" value="1"/>
</dbReference>